<keyword evidence="5 6" id="KW-0067">ATP-binding</keyword>
<evidence type="ECO:0000256" key="1">
    <source>
        <dbReference type="ARBA" id="ARBA00012121"/>
    </source>
</evidence>
<dbReference type="SUPFAM" id="SSF52540">
    <property type="entry name" value="P-loop containing nucleoside triphosphate hydrolases"/>
    <property type="match status" value="1"/>
</dbReference>
<name>A0A6N2NLR6_SALVM</name>
<dbReference type="PANTHER" id="PTHR11055">
    <property type="entry name" value="BIFUNCTIONAL 3'-PHOSPHOADENOSINE 5'-PHOSPHOSULFATE SYNTHASE"/>
    <property type="match status" value="1"/>
</dbReference>
<dbReference type="NCBIfam" id="TIGR00455">
    <property type="entry name" value="apsK"/>
    <property type="match status" value="1"/>
</dbReference>
<protein>
    <recommendedName>
        <fullName evidence="1 6">Adenylyl-sulfate kinase</fullName>
        <ecNumber evidence="1 6">2.7.1.25</ecNumber>
    </recommendedName>
</protein>
<proteinExistence type="inferred from homology"/>
<keyword evidence="2 6" id="KW-0808">Transferase</keyword>
<dbReference type="EMBL" id="CAADRP010002318">
    <property type="protein sequence ID" value="VFU66019.1"/>
    <property type="molecule type" value="Genomic_DNA"/>
</dbReference>
<comment type="similarity">
    <text evidence="6">Belongs to the APS kinase family.</text>
</comment>
<dbReference type="GO" id="GO:0005524">
    <property type="term" value="F:ATP binding"/>
    <property type="evidence" value="ECO:0007669"/>
    <property type="project" value="UniProtKB-KW"/>
</dbReference>
<evidence type="ECO:0000313" key="9">
    <source>
        <dbReference type="EMBL" id="VFU66019.1"/>
    </source>
</evidence>
<evidence type="ECO:0000256" key="5">
    <source>
        <dbReference type="ARBA" id="ARBA00022840"/>
    </source>
</evidence>
<sequence>MSSLGNSNNIFWQECPVGKLERQKLINQKGCVVWITGLSGSGKSTLAFALNRQLYSRGKLSYVLDGDNLRHGLNKDLGFSAEDRTENIRRVGEVAKLFADAGMICIASLISPYRKDRDACRAMLPDSNFIEASFLTKVFMNTPLSLCESRDAKGLYKLARAGKIKGFTGIDDPYEPPLQCEIELQQIDGICRTPTAMSEQVVSYLEEKGYLEDHVIMRHSQREDLVRITTRTSLHLHRHLLATSCHMAFGTIVRHRIIQTKQHLNVLNSRQPNKTSNRQTATTPGQAKAKDKTQRDKLNKRRDREREMVLNSNLMVTVANVSANLCQYIACNPERLSSDQVLHLLFCLPLHHFGRLALSFWTYLCYNPFPANLPDSDSDADSDNDSHSD</sequence>
<evidence type="ECO:0000256" key="2">
    <source>
        <dbReference type="ARBA" id="ARBA00022679"/>
    </source>
</evidence>
<reference evidence="9" key="1">
    <citation type="submission" date="2019-03" db="EMBL/GenBank/DDBJ databases">
        <authorList>
            <person name="Mank J."/>
            <person name="Almeida P."/>
        </authorList>
    </citation>
    <scope>NUCLEOTIDE SEQUENCE</scope>
    <source>
        <strain evidence="9">78183</strain>
    </source>
</reference>
<gene>
    <name evidence="9" type="ORF">SVIM_LOCUS509572</name>
</gene>
<dbReference type="UniPathway" id="UPA00140">
    <property type="reaction ID" value="UER00205"/>
</dbReference>
<dbReference type="GO" id="GO:0004020">
    <property type="term" value="F:adenylylsulfate kinase activity"/>
    <property type="evidence" value="ECO:0007669"/>
    <property type="project" value="UniProtKB-EC"/>
</dbReference>
<evidence type="ECO:0000259" key="8">
    <source>
        <dbReference type="Pfam" id="PF01583"/>
    </source>
</evidence>
<evidence type="ECO:0000256" key="7">
    <source>
        <dbReference type="SAM" id="MobiDB-lite"/>
    </source>
</evidence>
<dbReference type="HAMAP" id="MF_00065">
    <property type="entry name" value="Adenylyl_sulf_kinase"/>
    <property type="match status" value="1"/>
</dbReference>
<dbReference type="InterPro" id="IPR059117">
    <property type="entry name" value="APS_kinase_dom"/>
</dbReference>
<keyword evidence="4 6" id="KW-0418">Kinase</keyword>
<dbReference type="GO" id="GO:0070814">
    <property type="term" value="P:hydrogen sulfide biosynthetic process"/>
    <property type="evidence" value="ECO:0007669"/>
    <property type="project" value="UniProtKB-UniPathway"/>
</dbReference>
<evidence type="ECO:0000256" key="4">
    <source>
        <dbReference type="ARBA" id="ARBA00022777"/>
    </source>
</evidence>
<organism evidence="9">
    <name type="scientific">Salix viminalis</name>
    <name type="common">Common osier</name>
    <name type="synonym">Basket willow</name>
    <dbReference type="NCBI Taxonomy" id="40686"/>
    <lineage>
        <taxon>Eukaryota</taxon>
        <taxon>Viridiplantae</taxon>
        <taxon>Streptophyta</taxon>
        <taxon>Embryophyta</taxon>
        <taxon>Tracheophyta</taxon>
        <taxon>Spermatophyta</taxon>
        <taxon>Magnoliopsida</taxon>
        <taxon>eudicotyledons</taxon>
        <taxon>Gunneridae</taxon>
        <taxon>Pentapetalae</taxon>
        <taxon>rosids</taxon>
        <taxon>fabids</taxon>
        <taxon>Malpighiales</taxon>
        <taxon>Salicaceae</taxon>
        <taxon>Saliceae</taxon>
        <taxon>Salix</taxon>
    </lineage>
</organism>
<comment type="pathway">
    <text evidence="6">Sulfur metabolism; hydrogen sulfide biosynthesis; sulfite from sulfate: step 2/3.</text>
</comment>
<dbReference type="InterPro" id="IPR027417">
    <property type="entry name" value="P-loop_NTPase"/>
</dbReference>
<dbReference type="Pfam" id="PF01583">
    <property type="entry name" value="APS_kinase"/>
    <property type="match status" value="1"/>
</dbReference>
<feature type="domain" description="APS kinase" evidence="8">
    <location>
        <begin position="29"/>
        <end position="184"/>
    </location>
</feature>
<feature type="region of interest" description="Disordered" evidence="7">
    <location>
        <begin position="267"/>
        <end position="306"/>
    </location>
</feature>
<dbReference type="InterPro" id="IPR002891">
    <property type="entry name" value="APS"/>
</dbReference>
<dbReference type="CDD" id="cd02027">
    <property type="entry name" value="APSK"/>
    <property type="match status" value="1"/>
</dbReference>
<keyword evidence="3 6" id="KW-0547">Nucleotide-binding</keyword>
<comment type="function">
    <text evidence="6">Catalyzes the synthesis of activated sulfate.</text>
</comment>
<dbReference type="NCBIfam" id="NF003013">
    <property type="entry name" value="PRK03846.1"/>
    <property type="match status" value="1"/>
</dbReference>
<comment type="catalytic activity">
    <reaction evidence="6">
        <text>adenosine 5'-phosphosulfate + ATP = 3'-phosphoadenylyl sulfate + ADP + H(+)</text>
        <dbReference type="Rhea" id="RHEA:24152"/>
        <dbReference type="ChEBI" id="CHEBI:15378"/>
        <dbReference type="ChEBI" id="CHEBI:30616"/>
        <dbReference type="ChEBI" id="CHEBI:58243"/>
        <dbReference type="ChEBI" id="CHEBI:58339"/>
        <dbReference type="ChEBI" id="CHEBI:456216"/>
        <dbReference type="EC" id="2.7.1.25"/>
    </reaction>
</comment>
<dbReference type="EC" id="2.7.1.25" evidence="1 6"/>
<accession>A0A6N2NLR6</accession>
<dbReference type="AlphaFoldDB" id="A0A6N2NLR6"/>
<evidence type="ECO:0000256" key="6">
    <source>
        <dbReference type="RuleBase" id="RU004347"/>
    </source>
</evidence>
<feature type="compositionally biased region" description="Basic and acidic residues" evidence="7">
    <location>
        <begin position="288"/>
        <end position="306"/>
    </location>
</feature>
<dbReference type="GO" id="GO:0000103">
    <property type="term" value="P:sulfate assimilation"/>
    <property type="evidence" value="ECO:0007669"/>
    <property type="project" value="InterPro"/>
</dbReference>
<feature type="compositionally biased region" description="Polar residues" evidence="7">
    <location>
        <begin position="267"/>
        <end position="285"/>
    </location>
</feature>
<dbReference type="Gene3D" id="3.40.50.300">
    <property type="entry name" value="P-loop containing nucleotide triphosphate hydrolases"/>
    <property type="match status" value="1"/>
</dbReference>
<evidence type="ECO:0000256" key="3">
    <source>
        <dbReference type="ARBA" id="ARBA00022741"/>
    </source>
</evidence>
<dbReference type="PANTHER" id="PTHR11055:SF1">
    <property type="entry name" value="PAPS SYNTHETASE, ISOFORM D"/>
    <property type="match status" value="1"/>
</dbReference>